<sequence length="122" mass="14733">MALVGELTAIRFYRRLMDMAPNAEHREQIEHAYKDEHKHYRMFAHLYFRLTGRRPDVQPMTVTFATYEEGLKKAFYDEVEAAELYRDTQLLTRSQTIRDIFYEAMTDEMEHAARFSFIYHQL</sequence>
<dbReference type="AlphaFoldDB" id="A0A8J3BCE6"/>
<protein>
    <recommendedName>
        <fullName evidence="3">Ferritin-like domain-containing protein</fullName>
    </recommendedName>
</protein>
<gene>
    <name evidence="1" type="ORF">GCM10007043_08150</name>
</gene>
<dbReference type="Pfam" id="PF03232">
    <property type="entry name" value="COQ7"/>
    <property type="match status" value="1"/>
</dbReference>
<keyword evidence="2" id="KW-1185">Reference proteome</keyword>
<reference evidence="1" key="1">
    <citation type="journal article" date="2014" name="Int. J. Syst. Evol. Microbiol.">
        <title>Complete genome sequence of Corynebacterium casei LMG S-19264T (=DSM 44701T), isolated from a smear-ripened cheese.</title>
        <authorList>
            <consortium name="US DOE Joint Genome Institute (JGI-PGF)"/>
            <person name="Walter F."/>
            <person name="Albersmeier A."/>
            <person name="Kalinowski J."/>
            <person name="Ruckert C."/>
        </authorList>
    </citation>
    <scope>NUCLEOTIDE SEQUENCE</scope>
    <source>
        <strain evidence="1">JCM 14719</strain>
    </source>
</reference>
<comment type="caution">
    <text evidence="1">The sequence shown here is derived from an EMBL/GenBank/DDBJ whole genome shotgun (WGS) entry which is preliminary data.</text>
</comment>
<dbReference type="CDD" id="cd00657">
    <property type="entry name" value="Ferritin_like"/>
    <property type="match status" value="1"/>
</dbReference>
<dbReference type="InterPro" id="IPR012347">
    <property type="entry name" value="Ferritin-like"/>
</dbReference>
<evidence type="ECO:0008006" key="3">
    <source>
        <dbReference type="Google" id="ProtNLM"/>
    </source>
</evidence>
<organism evidence="1 2">
    <name type="scientific">Calditerricola satsumensis</name>
    <dbReference type="NCBI Taxonomy" id="373054"/>
    <lineage>
        <taxon>Bacteria</taxon>
        <taxon>Bacillati</taxon>
        <taxon>Bacillota</taxon>
        <taxon>Bacilli</taxon>
        <taxon>Bacillales</taxon>
        <taxon>Bacillaceae</taxon>
        <taxon>Calditerricola</taxon>
    </lineage>
</organism>
<evidence type="ECO:0000313" key="1">
    <source>
        <dbReference type="EMBL" id="GGJ96724.1"/>
    </source>
</evidence>
<reference evidence="1" key="2">
    <citation type="submission" date="2020-09" db="EMBL/GenBank/DDBJ databases">
        <authorList>
            <person name="Sun Q."/>
            <person name="Ohkuma M."/>
        </authorList>
    </citation>
    <scope>NUCLEOTIDE SEQUENCE</scope>
    <source>
        <strain evidence="1">JCM 14719</strain>
    </source>
</reference>
<accession>A0A8J3BCE6</accession>
<dbReference type="EMBL" id="BMOF01000011">
    <property type="protein sequence ID" value="GGJ96724.1"/>
    <property type="molecule type" value="Genomic_DNA"/>
</dbReference>
<evidence type="ECO:0000313" key="2">
    <source>
        <dbReference type="Proteomes" id="UP000637720"/>
    </source>
</evidence>
<dbReference type="InterPro" id="IPR009078">
    <property type="entry name" value="Ferritin-like_SF"/>
</dbReference>
<dbReference type="Proteomes" id="UP000637720">
    <property type="component" value="Unassembled WGS sequence"/>
</dbReference>
<dbReference type="SUPFAM" id="SSF47240">
    <property type="entry name" value="Ferritin-like"/>
    <property type="match status" value="1"/>
</dbReference>
<name>A0A8J3BCE6_9BACI</name>
<proteinExistence type="predicted"/>
<dbReference type="Gene3D" id="1.20.1260.10">
    <property type="match status" value="1"/>
</dbReference>